<accession>A0A7V5UG02</accession>
<evidence type="ECO:0000313" key="2">
    <source>
        <dbReference type="EMBL" id="HHJ53754.1"/>
    </source>
</evidence>
<gene>
    <name evidence="2" type="ORF">ENJ89_11210</name>
</gene>
<sequence>MSGPIDLEKIEAEARKEVMEERMKDATKRIKTKMREIADSEQITANLKREMEDLKQSIQDGTV</sequence>
<dbReference type="AlphaFoldDB" id="A0A7V5UG02"/>
<reference evidence="2" key="1">
    <citation type="journal article" date="2020" name="mSystems">
        <title>Genome- and Community-Level Interaction Insights into Carbon Utilization and Element Cycling Functions of Hydrothermarchaeota in Hydrothermal Sediment.</title>
        <authorList>
            <person name="Zhou Z."/>
            <person name="Liu Y."/>
            <person name="Xu W."/>
            <person name="Pan J."/>
            <person name="Luo Z.H."/>
            <person name="Li M."/>
        </authorList>
    </citation>
    <scope>NUCLEOTIDE SEQUENCE [LARGE SCALE GENOMIC DNA]</scope>
    <source>
        <strain evidence="2">HyVt-527</strain>
    </source>
</reference>
<dbReference type="EMBL" id="DROD01000707">
    <property type="protein sequence ID" value="HHJ53754.1"/>
    <property type="molecule type" value="Genomic_DNA"/>
</dbReference>
<name>A0A7V5UG02_CALAY</name>
<comment type="caution">
    <text evidence="2">The sequence shown here is derived from an EMBL/GenBank/DDBJ whole genome shotgun (WGS) entry which is preliminary data.</text>
</comment>
<protein>
    <submittedName>
        <fullName evidence="2">Uncharacterized protein</fullName>
    </submittedName>
</protein>
<feature type="coiled-coil region" evidence="1">
    <location>
        <begin position="9"/>
        <end position="57"/>
    </location>
</feature>
<organism evidence="2">
    <name type="scientific">Caldithrix abyssi</name>
    <dbReference type="NCBI Taxonomy" id="187145"/>
    <lineage>
        <taxon>Bacteria</taxon>
        <taxon>Pseudomonadati</taxon>
        <taxon>Calditrichota</taxon>
        <taxon>Calditrichia</taxon>
        <taxon>Calditrichales</taxon>
        <taxon>Calditrichaceae</taxon>
        <taxon>Caldithrix</taxon>
    </lineage>
</organism>
<dbReference type="Proteomes" id="UP000886124">
    <property type="component" value="Unassembled WGS sequence"/>
</dbReference>
<evidence type="ECO:0000256" key="1">
    <source>
        <dbReference type="SAM" id="Coils"/>
    </source>
</evidence>
<proteinExistence type="predicted"/>
<keyword evidence="1" id="KW-0175">Coiled coil</keyword>